<evidence type="ECO:0000313" key="4">
    <source>
        <dbReference type="EMBL" id="MCT9809568.1"/>
    </source>
</evidence>
<dbReference type="PANTHER" id="PTHR10612">
    <property type="entry name" value="APOLIPOPROTEIN D"/>
    <property type="match status" value="1"/>
</dbReference>
<comment type="caution">
    <text evidence="4">The sequence shown here is derived from an EMBL/GenBank/DDBJ whole genome shotgun (WGS) entry which is preliminary data.</text>
</comment>
<evidence type="ECO:0000259" key="3">
    <source>
        <dbReference type="Pfam" id="PF08212"/>
    </source>
</evidence>
<dbReference type="InterPro" id="IPR022271">
    <property type="entry name" value="Lipocalin_ApoD"/>
</dbReference>
<evidence type="ECO:0000256" key="2">
    <source>
        <dbReference type="PIRNR" id="PIRNR036893"/>
    </source>
</evidence>
<organism evidence="4 5">
    <name type="scientific">Acidovorax bellezanensis</name>
    <dbReference type="NCBI Taxonomy" id="2976702"/>
    <lineage>
        <taxon>Bacteria</taxon>
        <taxon>Pseudomonadati</taxon>
        <taxon>Pseudomonadota</taxon>
        <taxon>Betaproteobacteria</taxon>
        <taxon>Burkholderiales</taxon>
        <taxon>Comamonadaceae</taxon>
        <taxon>Acidovorax</taxon>
    </lineage>
</organism>
<dbReference type="EMBL" id="JAODYH010000002">
    <property type="protein sequence ID" value="MCT9809568.1"/>
    <property type="molecule type" value="Genomic_DNA"/>
</dbReference>
<sequence>MFAAALLSIGPLPRSWQLALRLVGLGLVCSLSACTHPIPQRIQVIQNFDAARYAGTWYVLARIDHPAELGLIQTGVHYRSNYDGSLSMVQRGLDPASKQWSKHESLALPAGAPSQGALKTAPLGPFSSAYNVVALDADYRWALVLGASADRAWVLSRTASLPAQARASLLQQAHRAGVNIEQLLWVPQERLPSALAAL</sequence>
<keyword evidence="5" id="KW-1185">Reference proteome</keyword>
<dbReference type="Pfam" id="PF08212">
    <property type="entry name" value="Lipocalin_2"/>
    <property type="match status" value="1"/>
</dbReference>
<reference evidence="4 5" key="1">
    <citation type="submission" date="2022-09" db="EMBL/GenBank/DDBJ databases">
        <title>Draft genome of isolate Be4.</title>
        <authorList>
            <person name="Sanchez-Castro I."/>
            <person name="Martinez-Rodriguez P."/>
            <person name="Descostes M."/>
            <person name="Merroun M."/>
        </authorList>
    </citation>
    <scope>NUCLEOTIDE SEQUENCE [LARGE SCALE GENOMIC DNA]</scope>
    <source>
        <strain evidence="4 5">Be4</strain>
    </source>
</reference>
<comment type="subunit">
    <text evidence="2">Homodimer.</text>
</comment>
<dbReference type="PIRSF" id="PIRSF036893">
    <property type="entry name" value="Lipocalin_ApoD"/>
    <property type="match status" value="1"/>
</dbReference>
<dbReference type="SUPFAM" id="SSF50814">
    <property type="entry name" value="Lipocalins"/>
    <property type="match status" value="1"/>
</dbReference>
<dbReference type="InterPro" id="IPR012674">
    <property type="entry name" value="Calycin"/>
</dbReference>
<dbReference type="InterPro" id="IPR022272">
    <property type="entry name" value="Lipocalin_CS"/>
</dbReference>
<keyword evidence="2" id="KW-0449">Lipoprotein</keyword>
<comment type="similarity">
    <text evidence="1 2">Belongs to the calycin superfamily. Lipocalin family.</text>
</comment>
<dbReference type="Proteomes" id="UP001525968">
    <property type="component" value="Unassembled WGS sequence"/>
</dbReference>
<keyword evidence="2" id="KW-0446">Lipid-binding</keyword>
<dbReference type="PRINTS" id="PR01171">
    <property type="entry name" value="BCTLIPOCALIN"/>
</dbReference>
<dbReference type="InterPro" id="IPR047202">
    <property type="entry name" value="Lipocalin_Blc-like_dom"/>
</dbReference>
<evidence type="ECO:0000313" key="5">
    <source>
        <dbReference type="Proteomes" id="UP001525968"/>
    </source>
</evidence>
<comment type="function">
    <text evidence="2">Involved in the storage or transport of lipids necessary for membrane maintenance under stressful conditions. Displays a binding preference for lysophospholipids.</text>
</comment>
<dbReference type="RefSeq" id="WP_261498500.1">
    <property type="nucleotide sequence ID" value="NZ_JAODYH010000002.1"/>
</dbReference>
<evidence type="ECO:0000256" key="1">
    <source>
        <dbReference type="ARBA" id="ARBA00006889"/>
    </source>
</evidence>
<dbReference type="CDD" id="cd19438">
    <property type="entry name" value="lipocalin_Blc-like"/>
    <property type="match status" value="1"/>
</dbReference>
<dbReference type="PANTHER" id="PTHR10612:SF34">
    <property type="entry name" value="APOLIPOPROTEIN D"/>
    <property type="match status" value="1"/>
</dbReference>
<gene>
    <name evidence="4" type="ORF">N0K08_02870</name>
</gene>
<dbReference type="Gene3D" id="2.40.128.20">
    <property type="match status" value="1"/>
</dbReference>
<dbReference type="PROSITE" id="PS00213">
    <property type="entry name" value="LIPOCALIN"/>
    <property type="match status" value="1"/>
</dbReference>
<keyword evidence="2" id="KW-0998">Cell outer membrane</keyword>
<proteinExistence type="inferred from homology"/>
<keyword evidence="2" id="KW-0472">Membrane</keyword>
<comment type="subcellular location">
    <subcellularLocation>
        <location evidence="2">Cell outer membrane</location>
    </subcellularLocation>
</comment>
<feature type="domain" description="Lipocalin/cytosolic fatty-acid binding" evidence="3">
    <location>
        <begin position="49"/>
        <end position="188"/>
    </location>
</feature>
<dbReference type="InterPro" id="IPR000566">
    <property type="entry name" value="Lipocln_cytosolic_FA-bd_dom"/>
</dbReference>
<protein>
    <recommendedName>
        <fullName evidence="2">Outer membrane lipoprotein Blc</fullName>
    </recommendedName>
</protein>
<dbReference type="InterPro" id="IPR002446">
    <property type="entry name" value="Lipocalin_bac"/>
</dbReference>
<name>A0ABT2PHF7_9BURK</name>
<accession>A0ABT2PHF7</accession>